<dbReference type="EMBL" id="CP019689">
    <property type="protein sequence ID" value="ARS06933.1"/>
    <property type="molecule type" value="Genomic_DNA"/>
</dbReference>
<accession>A0AAU8WHG1</accession>
<gene>
    <name evidence="1" type="ORF">BZ172_17530</name>
</gene>
<dbReference type="AlphaFoldDB" id="A0AAU8WHG1"/>
<dbReference type="Proteomes" id="UP000194501">
    <property type="component" value="Chromosome"/>
</dbReference>
<dbReference type="AntiFam" id="ANF00064">
    <property type="entry name" value="Unclear, Possibly translation of poorly localized IS Element IS621"/>
</dbReference>
<organism evidence="1 2">
    <name type="scientific">Shigella sonnei</name>
    <dbReference type="NCBI Taxonomy" id="624"/>
    <lineage>
        <taxon>Bacteria</taxon>
        <taxon>Pseudomonadati</taxon>
        <taxon>Pseudomonadota</taxon>
        <taxon>Gammaproteobacteria</taxon>
        <taxon>Enterobacterales</taxon>
        <taxon>Enterobacteriaceae</taxon>
        <taxon>Shigella</taxon>
    </lineage>
</organism>
<proteinExistence type="predicted"/>
<name>A0AAU8WHG1_SHISO</name>
<evidence type="ECO:0000313" key="2">
    <source>
        <dbReference type="Proteomes" id="UP000194501"/>
    </source>
</evidence>
<reference evidence="1 2" key="1">
    <citation type="submission" date="2017-02" db="EMBL/GenBank/DDBJ databases">
        <authorList>
            <person name="Svab D."/>
            <person name="Balint B."/>
            <person name="Maroti G."/>
            <person name="Vasarhelyi B."/>
            <person name="Horvath B."/>
            <person name="Toth I."/>
        </authorList>
    </citation>
    <scope>NUCLEOTIDE SEQUENCE [LARGE SCALE GENOMIC DNA]</scope>
    <source>
        <strain evidence="1">75/02</strain>
    </source>
</reference>
<sequence>MPDATLTRLIRPTNSHAIRRPDKAFTPHPAVVLGWAYKMHVIGSHHYLLLRRSSATSTIISSWPPTIRRLPSSTRISTALKP</sequence>
<evidence type="ECO:0000313" key="1">
    <source>
        <dbReference type="EMBL" id="ARS06933.1"/>
    </source>
</evidence>
<protein>
    <submittedName>
        <fullName evidence="1">Mannitol-1-phosphate 5-dehydrogenase</fullName>
    </submittedName>
</protein>